<keyword evidence="7" id="KW-1185">Reference proteome</keyword>
<reference evidence="6 7" key="1">
    <citation type="submission" date="2019-03" db="EMBL/GenBank/DDBJ databases">
        <title>Genomic Encyclopedia of Type Strains, Phase IV (KMG-IV): sequencing the most valuable type-strain genomes for metagenomic binning, comparative biology and taxonomic classification.</title>
        <authorList>
            <person name="Goeker M."/>
        </authorList>
    </citation>
    <scope>NUCLEOTIDE SEQUENCE [LARGE SCALE GENOMIC DNA]</scope>
    <source>
        <strain evidence="6 7">DSM 654</strain>
    </source>
</reference>
<evidence type="ECO:0000256" key="2">
    <source>
        <dbReference type="ARBA" id="ARBA00022741"/>
    </source>
</evidence>
<dbReference type="SMART" id="SM00382">
    <property type="entry name" value="AAA"/>
    <property type="match status" value="3"/>
</dbReference>
<evidence type="ECO:0000313" key="6">
    <source>
        <dbReference type="EMBL" id="TCU88379.1"/>
    </source>
</evidence>
<keyword evidence="3" id="KW-0067">ATP-binding</keyword>
<feature type="domain" description="AAA+ ATPase" evidence="5">
    <location>
        <begin position="66"/>
        <end position="200"/>
    </location>
</feature>
<dbReference type="PANTHER" id="PTHR43392:SF2">
    <property type="entry name" value="AAA-TYPE ATPASE FAMILY PROTEIN _ ANKYRIN REPEAT FAMILY PROTEIN"/>
    <property type="match status" value="1"/>
</dbReference>
<dbReference type="RefSeq" id="WP_132575917.1">
    <property type="nucleotide sequence ID" value="NZ_CBCSGL010000045.1"/>
</dbReference>
<sequence length="836" mass="90750">MKACASCAGANRPGAKFCKFCGTGLAAPTAAQTLASLVGLDNLRAALDAIRLEAEGRRRSGRDPRRALALLIIGDSGTAKSQLGPMLASVLHDLQLVARVQPVVVNGLQQDDLDSQKLAAAFSKAKGSVLFVDNAQLLLSPQGEPQAPFNQLMHLMEGSPLDPVVVMAGLPSGLEAFCQRAASRNLLGRFSHVFRIADYLPEQLAQICANALLGNSFSLPDDTRGQLLMRMRWLYRRLKSGGPDIRAVNGRLALDEAAEIERRYYTRGGSDNVLLPEDMGKDVDRVKSIEEIMAAVDDLIGMGSIKTEMRTLHRDIENNRLRASLGLAGDEDDKLAYHFILTGNPGTGKTTVARKLGEVFEALGVLPTGHVVEVDRSKLVGEYQGHTATKVVAACKQAEGGVLFVDEAYALVQGNNDSFGREAVDTLLKRMEDDRGKYVVIAAGYDGEMQEFVRTNPGLKSRFKRTYHLDDYTPDELTEIFNVQAAAKRYTLGAGTRERVLAFFAARCARKTGDFANGREARNLFDDVRSAQSGRLSRQGRAPDAGEMVVLLPEDVPGVATGSPQTLAAALGELQALTGLQEVKDAVSRLAATLNRERVLGSNKPLERHFLFLGGPGTGKTTVAKLMGRVFHGLGMLPTDRVVEVTRTDLVAGYVGQTAKLTDQFIDKAMGGVLFIDEAYGLLPRGAQGDFGIEAVNTLLKRMEDDRGKFVVVAAGYHREMKEFLDSNSGLKDRFSDTINFTDYGPSELQQIFISMCDAEGCQRAPGFDDVLSERLRALHAARTVNFGNARAVRRLFNDVKSACGERVTALQLSEAEQPAAMRLFTPADLQQRDPA</sequence>
<dbReference type="PANTHER" id="PTHR43392">
    <property type="entry name" value="AAA-TYPE ATPASE FAMILY PROTEIN / ANKYRIN REPEAT FAMILY PROTEIN"/>
    <property type="match status" value="1"/>
</dbReference>
<dbReference type="PRINTS" id="PR00819">
    <property type="entry name" value="CBXCFQXSUPER"/>
</dbReference>
<organism evidence="6 7">
    <name type="scientific">Roseateles saccharophilus</name>
    <name type="common">Pseudomonas saccharophila</name>
    <dbReference type="NCBI Taxonomy" id="304"/>
    <lineage>
        <taxon>Bacteria</taxon>
        <taxon>Pseudomonadati</taxon>
        <taxon>Pseudomonadota</taxon>
        <taxon>Betaproteobacteria</taxon>
        <taxon>Burkholderiales</taxon>
        <taxon>Sphaerotilaceae</taxon>
        <taxon>Roseateles</taxon>
    </lineage>
</organism>
<dbReference type="SUPFAM" id="SSF52540">
    <property type="entry name" value="P-loop containing nucleoside triphosphate hydrolases"/>
    <property type="match status" value="3"/>
</dbReference>
<dbReference type="InterPro" id="IPR027417">
    <property type="entry name" value="P-loop_NTPase"/>
</dbReference>
<dbReference type="InterPro" id="IPR050773">
    <property type="entry name" value="CbxX/CfxQ_RuBisCO_ESX"/>
</dbReference>
<comment type="caution">
    <text evidence="6">The sequence shown here is derived from an EMBL/GenBank/DDBJ whole genome shotgun (WGS) entry which is preliminary data.</text>
</comment>
<name>A0A4R3UHG1_ROSSA</name>
<dbReference type="InterPro" id="IPR041627">
    <property type="entry name" value="AAA_lid_6"/>
</dbReference>
<evidence type="ECO:0000313" key="7">
    <source>
        <dbReference type="Proteomes" id="UP000295110"/>
    </source>
</evidence>
<dbReference type="InterPro" id="IPR003593">
    <property type="entry name" value="AAA+_ATPase"/>
</dbReference>
<dbReference type="InterPro" id="IPR003959">
    <property type="entry name" value="ATPase_AAA_core"/>
</dbReference>
<protein>
    <submittedName>
        <fullName evidence="6">SpoVK/Ycf46/Vps4 family AAA+-type ATPase</fullName>
    </submittedName>
</protein>
<proteinExistence type="inferred from homology"/>
<dbReference type="FunFam" id="3.40.50.300:FF:000216">
    <property type="entry name" value="Type VII secretion ATPase EccA"/>
    <property type="match status" value="2"/>
</dbReference>
<keyword evidence="2" id="KW-0547">Nucleotide-binding</keyword>
<dbReference type="Pfam" id="PF00004">
    <property type="entry name" value="AAA"/>
    <property type="match status" value="2"/>
</dbReference>
<evidence type="ECO:0000256" key="1">
    <source>
        <dbReference type="ARBA" id="ARBA00010378"/>
    </source>
</evidence>
<dbReference type="AlphaFoldDB" id="A0A4R3UHG1"/>
<feature type="domain" description="AAA+ ATPase" evidence="5">
    <location>
        <begin position="606"/>
        <end position="745"/>
    </location>
</feature>
<dbReference type="GO" id="GO:0005524">
    <property type="term" value="F:ATP binding"/>
    <property type="evidence" value="ECO:0007669"/>
    <property type="project" value="UniProtKB-KW"/>
</dbReference>
<dbReference type="Proteomes" id="UP000295110">
    <property type="component" value="Unassembled WGS sequence"/>
</dbReference>
<gene>
    <name evidence="6" type="ORF">EV671_10395</name>
</gene>
<feature type="domain" description="AAA+ ATPase" evidence="5">
    <location>
        <begin position="335"/>
        <end position="535"/>
    </location>
</feature>
<dbReference type="EMBL" id="SMBU01000039">
    <property type="protein sequence ID" value="TCU88379.1"/>
    <property type="molecule type" value="Genomic_DNA"/>
</dbReference>
<dbReference type="InterPro" id="IPR000641">
    <property type="entry name" value="CbxX/CfxQ"/>
</dbReference>
<comment type="function">
    <text evidence="4">Seems to be necessary for the expression of RuBisCO.</text>
</comment>
<comment type="similarity">
    <text evidence="1">Belongs to the CbxX/CfxQ family.</text>
</comment>
<evidence type="ECO:0000259" key="5">
    <source>
        <dbReference type="SMART" id="SM00382"/>
    </source>
</evidence>
<accession>A0A4R3UHG1</accession>
<dbReference type="Gene3D" id="1.10.8.60">
    <property type="match status" value="2"/>
</dbReference>
<dbReference type="CDD" id="cd00009">
    <property type="entry name" value="AAA"/>
    <property type="match status" value="2"/>
</dbReference>
<evidence type="ECO:0000256" key="4">
    <source>
        <dbReference type="ARBA" id="ARBA00054930"/>
    </source>
</evidence>
<dbReference type="GO" id="GO:0016887">
    <property type="term" value="F:ATP hydrolysis activity"/>
    <property type="evidence" value="ECO:0007669"/>
    <property type="project" value="InterPro"/>
</dbReference>
<dbReference type="Pfam" id="PF17866">
    <property type="entry name" value="AAA_lid_6"/>
    <property type="match status" value="2"/>
</dbReference>
<evidence type="ECO:0000256" key="3">
    <source>
        <dbReference type="ARBA" id="ARBA00022840"/>
    </source>
</evidence>
<dbReference type="Gene3D" id="3.40.50.300">
    <property type="entry name" value="P-loop containing nucleotide triphosphate hydrolases"/>
    <property type="match status" value="3"/>
</dbReference>
<dbReference type="OrthoDB" id="9806903at2"/>